<keyword evidence="3" id="KW-0812">Transmembrane</keyword>
<dbReference type="Pfam" id="PF00892">
    <property type="entry name" value="EamA"/>
    <property type="match status" value="2"/>
</dbReference>
<sequence>MDQKGKRFTMNMRLLKYALLVFLGACSYGSLSTIIKLGMKDGFSMQQLVGSQYFFGWVMLLLLVLLFSRKKLGMKLGLSLLVAGITISLTGIFYGFAVEELPASIAIVLLFQFTWIGVILEAIVDRKFPSREKCISMLILLIGTILAGGILEPSVGGITAKGVIFGLMSAVSFAFYIFVSGRVATQVPAVNKSLYMTTSALIIILMVFSPSFIYDGAIPDGLWKFGLPLGLLGIVIPVLFFSIGVPKLGSGLGAILGAAELPAAVVASVLILHEEVSLLRWVGIIVVLLGIATPQLLPIWIRKKSTTPLLPKVEEL</sequence>
<keyword evidence="3" id="KW-0472">Membrane</keyword>
<comment type="caution">
    <text evidence="5">The sequence shown here is derived from an EMBL/GenBank/DDBJ whole genome shotgun (WGS) entry which is preliminary data.</text>
</comment>
<keyword evidence="6" id="KW-1185">Reference proteome</keyword>
<feature type="transmembrane region" description="Helical" evidence="3">
    <location>
        <begin position="135"/>
        <end position="151"/>
    </location>
</feature>
<accession>A0A2R9SZ92</accession>
<dbReference type="InterPro" id="IPR037185">
    <property type="entry name" value="EmrE-like"/>
</dbReference>
<dbReference type="SUPFAM" id="SSF103481">
    <property type="entry name" value="Multidrug resistance efflux transporter EmrE"/>
    <property type="match status" value="2"/>
</dbReference>
<keyword evidence="3" id="KW-1133">Transmembrane helix</keyword>
<dbReference type="KEGG" id="pvo:PVOR_07585"/>
<evidence type="ECO:0000256" key="2">
    <source>
        <dbReference type="ARBA" id="ARBA00007362"/>
    </source>
</evidence>
<feature type="transmembrane region" description="Helical" evidence="3">
    <location>
        <begin position="225"/>
        <end position="245"/>
    </location>
</feature>
<dbReference type="InterPro" id="IPR000620">
    <property type="entry name" value="EamA_dom"/>
</dbReference>
<organism evidence="5 6">
    <name type="scientific">Paenibacillus vortex V453</name>
    <dbReference type="NCBI Taxonomy" id="715225"/>
    <lineage>
        <taxon>Bacteria</taxon>
        <taxon>Bacillati</taxon>
        <taxon>Bacillota</taxon>
        <taxon>Bacilli</taxon>
        <taxon>Bacillales</taxon>
        <taxon>Paenibacillaceae</taxon>
        <taxon>Paenibacillus</taxon>
    </lineage>
</organism>
<feature type="domain" description="EamA" evidence="4">
    <location>
        <begin position="161"/>
        <end position="292"/>
    </location>
</feature>
<feature type="transmembrane region" description="Helical" evidence="3">
    <location>
        <begin position="278"/>
        <end position="301"/>
    </location>
</feature>
<evidence type="ECO:0000313" key="6">
    <source>
        <dbReference type="Proteomes" id="UP000003094"/>
    </source>
</evidence>
<dbReference type="AlphaFoldDB" id="A0A2R9SZ92"/>
<evidence type="ECO:0000256" key="3">
    <source>
        <dbReference type="SAM" id="Phobius"/>
    </source>
</evidence>
<feature type="transmembrane region" description="Helical" evidence="3">
    <location>
        <begin position="103"/>
        <end position="123"/>
    </location>
</feature>
<reference evidence="5 6" key="1">
    <citation type="journal article" date="2010" name="BMC Genomics">
        <title>Genome sequence of the pattern forming Paenibacillus vortex bacterium reveals potential for thriving in complex environments.</title>
        <authorList>
            <person name="Sirota-Madi A."/>
            <person name="Olender T."/>
            <person name="Helman Y."/>
            <person name="Ingham C."/>
            <person name="Brainis I."/>
            <person name="Roth D."/>
            <person name="Hagi E."/>
            <person name="Brodsky L."/>
            <person name="Leshkowitz D."/>
            <person name="Galatenko V."/>
            <person name="Nikolaev V."/>
            <person name="Mugasimangalam R.C."/>
            <person name="Bransburg-Zabary S."/>
            <person name="Gutnick D.L."/>
            <person name="Lancet D."/>
            <person name="Ben-Jacob E."/>
        </authorList>
    </citation>
    <scope>NUCLEOTIDE SEQUENCE [LARGE SCALE GENOMIC DNA]</scope>
    <source>
        <strain evidence="5 6">V453</strain>
    </source>
</reference>
<feature type="transmembrane region" description="Helical" evidence="3">
    <location>
        <begin position="163"/>
        <end position="181"/>
    </location>
</feature>
<proteinExistence type="inferred from homology"/>
<evidence type="ECO:0000259" key="4">
    <source>
        <dbReference type="Pfam" id="PF00892"/>
    </source>
</evidence>
<dbReference type="GO" id="GO:0016020">
    <property type="term" value="C:membrane"/>
    <property type="evidence" value="ECO:0007669"/>
    <property type="project" value="InterPro"/>
</dbReference>
<feature type="transmembrane region" description="Helical" evidence="3">
    <location>
        <begin position="252"/>
        <end position="272"/>
    </location>
</feature>
<feature type="transmembrane region" description="Helical" evidence="3">
    <location>
        <begin position="48"/>
        <end position="66"/>
    </location>
</feature>
<name>A0A2R9SZ92_9BACL</name>
<feature type="domain" description="EamA" evidence="4">
    <location>
        <begin position="16"/>
        <end position="147"/>
    </location>
</feature>
<evidence type="ECO:0000256" key="1">
    <source>
        <dbReference type="ARBA" id="ARBA00004127"/>
    </source>
</evidence>
<comment type="subcellular location">
    <subcellularLocation>
        <location evidence="1">Endomembrane system</location>
        <topology evidence="1">Multi-pass membrane protein</topology>
    </subcellularLocation>
</comment>
<gene>
    <name evidence="5" type="ORF">PVOR_07585</name>
</gene>
<feature type="transmembrane region" description="Helical" evidence="3">
    <location>
        <begin position="193"/>
        <end position="213"/>
    </location>
</feature>
<feature type="transmembrane region" description="Helical" evidence="3">
    <location>
        <begin position="78"/>
        <end position="97"/>
    </location>
</feature>
<dbReference type="EMBL" id="ADHJ01000013">
    <property type="protein sequence ID" value="EFU42698.1"/>
    <property type="molecule type" value="Genomic_DNA"/>
</dbReference>
<evidence type="ECO:0000313" key="5">
    <source>
        <dbReference type="EMBL" id="EFU42698.1"/>
    </source>
</evidence>
<dbReference type="Proteomes" id="UP000003094">
    <property type="component" value="Unassembled WGS sequence"/>
</dbReference>
<comment type="similarity">
    <text evidence="2">Belongs to the EamA transporter family.</text>
</comment>
<protein>
    <recommendedName>
        <fullName evidence="4">EamA domain-containing protein</fullName>
    </recommendedName>
</protein>